<dbReference type="EMBL" id="CAFBOT010000090">
    <property type="protein sequence ID" value="CAB4989627.1"/>
    <property type="molecule type" value="Genomic_DNA"/>
</dbReference>
<evidence type="ECO:0000313" key="4">
    <source>
        <dbReference type="EMBL" id="CAB4989627.1"/>
    </source>
</evidence>
<evidence type="ECO:0000313" key="3">
    <source>
        <dbReference type="EMBL" id="CAB4706710.1"/>
    </source>
</evidence>
<feature type="compositionally biased region" description="Gly residues" evidence="1">
    <location>
        <begin position="42"/>
        <end position="51"/>
    </location>
</feature>
<protein>
    <submittedName>
        <fullName evidence="2">Unannotated protein</fullName>
    </submittedName>
</protein>
<gene>
    <name evidence="2" type="ORF">UFOPK2166_00422</name>
    <name evidence="3" type="ORF">UFOPK2657_00291</name>
    <name evidence="4" type="ORF">UFOPK4000_00619</name>
</gene>
<evidence type="ECO:0000256" key="1">
    <source>
        <dbReference type="SAM" id="MobiDB-lite"/>
    </source>
</evidence>
<proteinExistence type="predicted"/>
<dbReference type="EMBL" id="CAEZWB010000035">
    <property type="protein sequence ID" value="CAB4643979.1"/>
    <property type="molecule type" value="Genomic_DNA"/>
</dbReference>
<feature type="region of interest" description="Disordered" evidence="1">
    <location>
        <begin position="29"/>
        <end position="51"/>
    </location>
</feature>
<dbReference type="AlphaFoldDB" id="A0A6J6K827"/>
<accession>A0A6J6K827</accession>
<organism evidence="2">
    <name type="scientific">freshwater metagenome</name>
    <dbReference type="NCBI Taxonomy" id="449393"/>
    <lineage>
        <taxon>unclassified sequences</taxon>
        <taxon>metagenomes</taxon>
        <taxon>ecological metagenomes</taxon>
    </lineage>
</organism>
<name>A0A6J6K827_9ZZZZ</name>
<sequence length="51" mass="4977">MSEADTPATCPDGHNNAVRLLSVFASVGGASAPQKSMPRATGGCGTGCGCH</sequence>
<dbReference type="EMBL" id="CAEZYG010000029">
    <property type="protein sequence ID" value="CAB4706710.1"/>
    <property type="molecule type" value="Genomic_DNA"/>
</dbReference>
<evidence type="ECO:0000313" key="2">
    <source>
        <dbReference type="EMBL" id="CAB4643979.1"/>
    </source>
</evidence>
<reference evidence="2" key="1">
    <citation type="submission" date="2020-05" db="EMBL/GenBank/DDBJ databases">
        <authorList>
            <person name="Chiriac C."/>
            <person name="Salcher M."/>
            <person name="Ghai R."/>
            <person name="Kavagutti S V."/>
        </authorList>
    </citation>
    <scope>NUCLEOTIDE SEQUENCE</scope>
</reference>